<name>A0ACB9YXT0_9PEZI</name>
<reference evidence="1 2" key="1">
    <citation type="journal article" date="2022" name="New Phytol.">
        <title>Ecological generalism drives hyperdiversity of secondary metabolite gene clusters in xylarialean endophytes.</title>
        <authorList>
            <person name="Franco M.E.E."/>
            <person name="Wisecaver J.H."/>
            <person name="Arnold A.E."/>
            <person name="Ju Y.M."/>
            <person name="Slot J.C."/>
            <person name="Ahrendt S."/>
            <person name="Moore L.P."/>
            <person name="Eastman K.E."/>
            <person name="Scott K."/>
            <person name="Konkel Z."/>
            <person name="Mondo S.J."/>
            <person name="Kuo A."/>
            <person name="Hayes R.D."/>
            <person name="Haridas S."/>
            <person name="Andreopoulos B."/>
            <person name="Riley R."/>
            <person name="LaButti K."/>
            <person name="Pangilinan J."/>
            <person name="Lipzen A."/>
            <person name="Amirebrahimi M."/>
            <person name="Yan J."/>
            <person name="Adam C."/>
            <person name="Keymanesh K."/>
            <person name="Ng V."/>
            <person name="Louie K."/>
            <person name="Northen T."/>
            <person name="Drula E."/>
            <person name="Henrissat B."/>
            <person name="Hsieh H.M."/>
            <person name="Youens-Clark K."/>
            <person name="Lutzoni F."/>
            <person name="Miadlikowska J."/>
            <person name="Eastwood D.C."/>
            <person name="Hamelin R.C."/>
            <person name="Grigoriev I.V."/>
            <person name="U'Ren J.M."/>
        </authorList>
    </citation>
    <scope>NUCLEOTIDE SEQUENCE [LARGE SCALE GENOMIC DNA]</scope>
    <source>
        <strain evidence="1 2">CBS 119005</strain>
    </source>
</reference>
<sequence>MAYNLESRLVKADCPNCFLFYVVAKVGPSGCYCPLAVVSRSNCEGPRLVGSCLEIVSVLSAPENRIAIDAETGLASQFYENDSRHVDRFYPHEPPVPGPGMLDLLGADTQPETEEELPRSSLAEFPFISSCLLLGAGYEAARYSAYQVESRPLGTSYRDDSMKYGMAVFDITDLHDVRYGIVAFKVNHMAEVRLNSWGDWDPVEDSPPEGEPEVAVEENRPREPLSAASYMEKFGYVGYDEGNRLVDKLEKAPLVCAEAFEFIWPLNIHNQPQGTASGNAQSKTLNEQVIAGLVDSIVDVDSFDMSIFDESRKLPDFQDILLKCLAGAPDRLGSTTAARQLLRLAYAGHRDLNWVLFERLSFEAVASAIESAELKEAKSLVLSIDTLQGDPTTLIQALSQLNDLNQVYFLQGPRRISDQDSTQLFLRISTDAEYSHLLRSKAIAFTHAFSAPLRHTCWFPVAEYRPPVETFPVQHMFVRHQIDASSNSKFRSSYFNLADALLKPERFAAGFLSYLCSIQTDQRLFSLSRAPSSLGNPSKNEIGPIIAGTFHLPAQTPAMADHFTGIHDLEPGGWTVIVSHNRHLNREVVEVNKRTKWGYPTQARFLRYAFIRAHRRISAHANPEEIQAEDVEVGGLVDFLRATASHADVTLIEKALEDTASTIATNQPGLDPGMRWLSALDEGEARVILNGLLADWAAAMGRKQVP</sequence>
<protein>
    <submittedName>
        <fullName evidence="1">Uncharacterized protein</fullName>
    </submittedName>
</protein>
<evidence type="ECO:0000313" key="2">
    <source>
        <dbReference type="Proteomes" id="UP001497700"/>
    </source>
</evidence>
<proteinExistence type="predicted"/>
<dbReference type="Proteomes" id="UP001497700">
    <property type="component" value="Unassembled WGS sequence"/>
</dbReference>
<accession>A0ACB9YXT0</accession>
<organism evidence="1 2">
    <name type="scientific">Hypoxylon rubiginosum</name>
    <dbReference type="NCBI Taxonomy" id="110542"/>
    <lineage>
        <taxon>Eukaryota</taxon>
        <taxon>Fungi</taxon>
        <taxon>Dikarya</taxon>
        <taxon>Ascomycota</taxon>
        <taxon>Pezizomycotina</taxon>
        <taxon>Sordariomycetes</taxon>
        <taxon>Xylariomycetidae</taxon>
        <taxon>Xylariales</taxon>
        <taxon>Hypoxylaceae</taxon>
        <taxon>Hypoxylon</taxon>
    </lineage>
</organism>
<evidence type="ECO:0000313" key="1">
    <source>
        <dbReference type="EMBL" id="KAI4863819.1"/>
    </source>
</evidence>
<comment type="caution">
    <text evidence="1">The sequence shown here is derived from an EMBL/GenBank/DDBJ whole genome shotgun (WGS) entry which is preliminary data.</text>
</comment>
<keyword evidence="2" id="KW-1185">Reference proteome</keyword>
<gene>
    <name evidence="1" type="ORF">F4820DRAFT_425946</name>
</gene>
<dbReference type="EMBL" id="MU393497">
    <property type="protein sequence ID" value="KAI4863819.1"/>
    <property type="molecule type" value="Genomic_DNA"/>
</dbReference>